<dbReference type="PROSITE" id="PS00107">
    <property type="entry name" value="PROTEIN_KINASE_ATP"/>
    <property type="match status" value="1"/>
</dbReference>
<dbReference type="Gene3D" id="1.10.510.10">
    <property type="entry name" value="Transferase(Phosphotransferase) domain 1"/>
    <property type="match status" value="1"/>
</dbReference>
<keyword evidence="5" id="KW-0472">Membrane</keyword>
<dbReference type="PROSITE" id="PS50011">
    <property type="entry name" value="PROTEIN_KINASE_DOM"/>
    <property type="match status" value="1"/>
</dbReference>
<evidence type="ECO:0000256" key="3">
    <source>
        <dbReference type="PROSITE-ProRule" id="PRU10141"/>
    </source>
</evidence>
<feature type="coiled-coil region" evidence="4">
    <location>
        <begin position="770"/>
        <end position="797"/>
    </location>
</feature>
<evidence type="ECO:0000256" key="4">
    <source>
        <dbReference type="SAM" id="Coils"/>
    </source>
</evidence>
<dbReference type="RefSeq" id="XP_004261163.1">
    <property type="nucleotide sequence ID" value="XM_004261115.1"/>
</dbReference>
<dbReference type="AlphaFoldDB" id="A0A0A1UD96"/>
<feature type="transmembrane region" description="Helical" evidence="5">
    <location>
        <begin position="358"/>
        <end position="388"/>
    </location>
</feature>
<dbReference type="Pfam" id="PF00069">
    <property type="entry name" value="Pkinase"/>
    <property type="match status" value="1"/>
</dbReference>
<dbReference type="InterPro" id="IPR009030">
    <property type="entry name" value="Growth_fac_rcpt_cys_sf"/>
</dbReference>
<evidence type="ECO:0000256" key="1">
    <source>
        <dbReference type="ARBA" id="ARBA00022741"/>
    </source>
</evidence>
<accession>A0A0A1UD96</accession>
<dbReference type="OrthoDB" id="28704at2759"/>
<feature type="domain" description="Protein kinase" evidence="6">
    <location>
        <begin position="536"/>
        <end position="800"/>
    </location>
</feature>
<evidence type="ECO:0000313" key="8">
    <source>
        <dbReference type="Proteomes" id="UP000014680"/>
    </source>
</evidence>
<reference evidence="7 8" key="1">
    <citation type="submission" date="2012-10" db="EMBL/GenBank/DDBJ databases">
        <authorList>
            <person name="Zafar N."/>
            <person name="Inman J."/>
            <person name="Hall N."/>
            <person name="Lorenzi H."/>
            <person name="Caler E."/>
        </authorList>
    </citation>
    <scope>NUCLEOTIDE SEQUENCE [LARGE SCALE GENOMIC DNA]</scope>
    <source>
        <strain evidence="7 8">IP1</strain>
    </source>
</reference>
<evidence type="ECO:0000256" key="2">
    <source>
        <dbReference type="ARBA" id="ARBA00022840"/>
    </source>
</evidence>
<dbReference type="VEuPathDB" id="AmoebaDB:EIN_476980"/>
<dbReference type="InterPro" id="IPR017441">
    <property type="entry name" value="Protein_kinase_ATP_BS"/>
</dbReference>
<dbReference type="InterPro" id="IPR000719">
    <property type="entry name" value="Prot_kinase_dom"/>
</dbReference>
<dbReference type="PANTHER" id="PTHR45756">
    <property type="entry name" value="PALMITOYLTRANSFERASE"/>
    <property type="match status" value="1"/>
</dbReference>
<dbReference type="GeneID" id="14893377"/>
<dbReference type="SMART" id="SM00261">
    <property type="entry name" value="FU"/>
    <property type="match status" value="4"/>
</dbReference>
<dbReference type="KEGG" id="eiv:EIN_476980"/>
<dbReference type="SUPFAM" id="SSF56112">
    <property type="entry name" value="Protein kinase-like (PK-like)"/>
    <property type="match status" value="1"/>
</dbReference>
<dbReference type="PANTHER" id="PTHR45756:SF1">
    <property type="entry name" value="PROTEIN KINASE DOMAIN CONTAINING PROTEIN"/>
    <property type="match status" value="1"/>
</dbReference>
<sequence>SSECIKCIDNYYIQLGQCTQNNNKCLIQYGNNCLSCKDGILSDGLCYTYDEINCGLFTYTCRKCGDGYYKEEHSCVSKEQYSNCTHISVIEKSCVHCENGYNLEDGKCNKKAVQNEYNLYLKYTNMNIKANSNETHNCFELTESGCLRCLDGYYLDKMTCKKCEEPCVKCSNQTYCTGCNAYSNNKDGTCEEINSLIEVCEVMMSTYTGCVKCEDGYYKSMDGKQCNKCDISCETCMNEKMCLSCSENYYQSNSHSLCLNQNELIHCANKTRSGCTLCEFGYFIYQNECQKCKDNCTSCDANEECSSCEDNYILQNGECLIYSSLDNCISSSYSKCSQCAKNYKLNDDQNLCVKQNKYFLYIGIPVIIVCIVIIILTIIILTLFVLIFKKKEEKKMTNICVFKIKRSNVTMKKLDNDILVNKSDLSFNENDVKIPVEQSTRELLCVGTQGKGNMKIQITTRENCDEYDIRTEPKIVTMKSGYACEFEIFITPKCTLKTQDNFVIVSLNLLTGITTMTNFPFSVETEESTKLNYKELIEEKVLGEGSFGIVYKGTFRGNVVAIKKMKQSGNESLKSGDLSEFENEVSMLDKFRCEYIVHFYGAVFIPNKVCMVTEFALYGSLADLLKRMKTDEVCLQLRLKMMRDASKGILYLHSNGILHRDIKPDNILVFSFDVNETVNAKLTDFGSARNVNLLTTNMTFTKGIGTPVYMAPEVMQQERYKKPADIYSFGITMFECFSWENAYPSNQFKFPWKIAEFVTGGNRLKRKQISEQLFDIIENAGNRIQKIERKLKKLINYYLI</sequence>
<feature type="binding site" evidence="3">
    <location>
        <position position="564"/>
    </location>
    <ligand>
        <name>ATP</name>
        <dbReference type="ChEBI" id="CHEBI:30616"/>
    </ligand>
</feature>
<organism evidence="7 8">
    <name type="scientific">Entamoeba invadens IP1</name>
    <dbReference type="NCBI Taxonomy" id="370355"/>
    <lineage>
        <taxon>Eukaryota</taxon>
        <taxon>Amoebozoa</taxon>
        <taxon>Evosea</taxon>
        <taxon>Archamoebae</taxon>
        <taxon>Mastigamoebida</taxon>
        <taxon>Entamoebidae</taxon>
        <taxon>Entamoeba</taxon>
    </lineage>
</organism>
<keyword evidence="8" id="KW-1185">Reference proteome</keyword>
<name>A0A0A1UD96_ENTIV</name>
<keyword evidence="4" id="KW-0175">Coiled coil</keyword>
<evidence type="ECO:0000259" key="6">
    <source>
        <dbReference type="PROSITE" id="PS50011"/>
    </source>
</evidence>
<dbReference type="EMBL" id="KB206217">
    <property type="protein sequence ID" value="ELP94392.1"/>
    <property type="molecule type" value="Genomic_DNA"/>
</dbReference>
<dbReference type="InterPro" id="IPR006212">
    <property type="entry name" value="Furin_repeat"/>
</dbReference>
<dbReference type="InterPro" id="IPR011009">
    <property type="entry name" value="Kinase-like_dom_sf"/>
</dbReference>
<proteinExistence type="predicted"/>
<dbReference type="Gene3D" id="2.10.220.10">
    <property type="entry name" value="Hormone Receptor, Insulin-like Growth Factor Receptor 1, Chain A, domain 2"/>
    <property type="match status" value="2"/>
</dbReference>
<dbReference type="InterPro" id="IPR008271">
    <property type="entry name" value="Ser/Thr_kinase_AS"/>
</dbReference>
<evidence type="ECO:0000313" key="7">
    <source>
        <dbReference type="EMBL" id="ELP94392.1"/>
    </source>
</evidence>
<dbReference type="SUPFAM" id="SSF57184">
    <property type="entry name" value="Growth factor receptor domain"/>
    <property type="match status" value="3"/>
</dbReference>
<dbReference type="GO" id="GO:0004672">
    <property type="term" value="F:protein kinase activity"/>
    <property type="evidence" value="ECO:0007669"/>
    <property type="project" value="InterPro"/>
</dbReference>
<keyword evidence="7" id="KW-0808">Transferase</keyword>
<keyword evidence="5" id="KW-1133">Transmembrane helix</keyword>
<dbReference type="PROSITE" id="PS00108">
    <property type="entry name" value="PROTEIN_KINASE_ST"/>
    <property type="match status" value="1"/>
</dbReference>
<keyword evidence="2 3" id="KW-0067">ATP-binding</keyword>
<dbReference type="GO" id="GO:0005524">
    <property type="term" value="F:ATP binding"/>
    <property type="evidence" value="ECO:0007669"/>
    <property type="project" value="UniProtKB-UniRule"/>
</dbReference>
<dbReference type="Proteomes" id="UP000014680">
    <property type="component" value="Unassembled WGS sequence"/>
</dbReference>
<keyword evidence="1 3" id="KW-0547">Nucleotide-binding</keyword>
<keyword evidence="7" id="KW-0418">Kinase</keyword>
<gene>
    <name evidence="7" type="ORF">EIN_476980</name>
</gene>
<protein>
    <submittedName>
        <fullName evidence="7">Protein kinase, putative</fullName>
    </submittedName>
</protein>
<dbReference type="SMART" id="SM00220">
    <property type="entry name" value="S_TKc"/>
    <property type="match status" value="1"/>
</dbReference>
<dbReference type="InterPro" id="IPR053215">
    <property type="entry name" value="TKL_Ser/Thr_kinase"/>
</dbReference>
<feature type="non-terminal residue" evidence="7">
    <location>
        <position position="1"/>
    </location>
</feature>
<dbReference type="Gene3D" id="3.30.200.20">
    <property type="entry name" value="Phosphorylase Kinase, domain 1"/>
    <property type="match status" value="1"/>
</dbReference>
<evidence type="ECO:0000256" key="5">
    <source>
        <dbReference type="SAM" id="Phobius"/>
    </source>
</evidence>
<keyword evidence="5" id="KW-0812">Transmembrane</keyword>